<dbReference type="PANTHER" id="PTHR33112:SF16">
    <property type="entry name" value="HETEROKARYON INCOMPATIBILITY DOMAIN-CONTAINING PROTEIN"/>
    <property type="match status" value="1"/>
</dbReference>
<evidence type="ECO:0000256" key="1">
    <source>
        <dbReference type="SAM" id="MobiDB-lite"/>
    </source>
</evidence>
<proteinExistence type="predicted"/>
<dbReference type="AlphaFoldDB" id="A0AA39X545"/>
<feature type="region of interest" description="Disordered" evidence="1">
    <location>
        <begin position="1"/>
        <end position="33"/>
    </location>
</feature>
<evidence type="ECO:0000259" key="2">
    <source>
        <dbReference type="Pfam" id="PF06985"/>
    </source>
</evidence>
<dbReference type="Proteomes" id="UP001175000">
    <property type="component" value="Unassembled WGS sequence"/>
</dbReference>
<dbReference type="Pfam" id="PF06985">
    <property type="entry name" value="HET"/>
    <property type="match status" value="1"/>
</dbReference>
<feature type="domain" description="Heterokaryon incompatibility" evidence="2">
    <location>
        <begin position="211"/>
        <end position="305"/>
    </location>
</feature>
<evidence type="ECO:0000313" key="3">
    <source>
        <dbReference type="EMBL" id="KAK0627370.1"/>
    </source>
</evidence>
<reference evidence="3" key="1">
    <citation type="submission" date="2023-06" db="EMBL/GenBank/DDBJ databases">
        <title>Genome-scale phylogeny and comparative genomics of the fungal order Sordariales.</title>
        <authorList>
            <consortium name="Lawrence Berkeley National Laboratory"/>
            <person name="Hensen N."/>
            <person name="Bonometti L."/>
            <person name="Westerberg I."/>
            <person name="Brannstrom I.O."/>
            <person name="Guillou S."/>
            <person name="Cros-Aarteil S."/>
            <person name="Calhoun S."/>
            <person name="Haridas S."/>
            <person name="Kuo A."/>
            <person name="Mondo S."/>
            <person name="Pangilinan J."/>
            <person name="Riley R."/>
            <person name="Labutti K."/>
            <person name="Andreopoulos B."/>
            <person name="Lipzen A."/>
            <person name="Chen C."/>
            <person name="Yanf M."/>
            <person name="Daum C."/>
            <person name="Ng V."/>
            <person name="Clum A."/>
            <person name="Steindorff A."/>
            <person name="Ohm R."/>
            <person name="Martin F."/>
            <person name="Silar P."/>
            <person name="Natvig D."/>
            <person name="Lalanne C."/>
            <person name="Gautier V."/>
            <person name="Ament-Velasquez S.L."/>
            <person name="Kruys A."/>
            <person name="Hutchinson M.I."/>
            <person name="Powell A.J."/>
            <person name="Barry K."/>
            <person name="Miller A.N."/>
            <person name="Grigoriev I.V."/>
            <person name="Debuchy R."/>
            <person name="Gladieux P."/>
            <person name="Thoren M.H."/>
            <person name="Johannesson H."/>
        </authorList>
    </citation>
    <scope>NUCLEOTIDE SEQUENCE</scope>
    <source>
        <strain evidence="3">CBS 606.72</strain>
    </source>
</reference>
<gene>
    <name evidence="3" type="ORF">B0T14DRAFT_493478</name>
</gene>
<dbReference type="EMBL" id="JAULSU010000002">
    <property type="protein sequence ID" value="KAK0627370.1"/>
    <property type="molecule type" value="Genomic_DNA"/>
</dbReference>
<sequence length="616" mass="69700">MGEVDSSLLGWVGQPRRVDDGARNGGVATKGPLGTEWTQKTAVSLHKPTTAHNNFGFICLRAWRWWDAELRHSNYHPSHHRKGRPAQLMESRNNAPELSSETVRMVQSEVNRCVETCNHHVLFRGFVPSRLLFVCDDGTSPSPPQLRLVSRGEVMASLSWASSVNNVLRYAALRYCWGSEDDAQQYWRTTRQVLAEYSTRGIDKEDLSPVDDDRDWRDEAALMGLVYSNAHVTIVNLDTDTCVEGFLAPWVAACQIWRTMRSPVSGMTSTMANVNEDKISYSYSDDFLWDWADSAWSNRGWTFQEEKLSTRLVYFGNSRIHFCCDNRLYTSGRSTRGKFERSIIELAMDKNTVNPARSLLKFWRSALVPQHSTKGFSVAGDKLPSIGGIAKLVGDMSGFGYAAGLWVPRLYIDLMWYCRPFLGHSTFEDLIQALVDGPRRADYITPSWSWARFPTTPCVEFWIGGLLAGNVVSQKQVLRTKVEMVEMPNSSPYRQIRGGVVTMVARTLDILPRDCRYQKPENGLGQNLFLTDWGTEFDGESDEGGEGDEVELALIQSYTATFGQFRKTDEMRYYGLMLYSAGIPGRYFRVGIFDVPEASEYSIAFKCAELREISLV</sequence>
<protein>
    <recommendedName>
        <fullName evidence="2">Heterokaryon incompatibility domain-containing protein</fullName>
    </recommendedName>
</protein>
<comment type="caution">
    <text evidence="3">The sequence shown here is derived from an EMBL/GenBank/DDBJ whole genome shotgun (WGS) entry which is preliminary data.</text>
</comment>
<dbReference type="InterPro" id="IPR010730">
    <property type="entry name" value="HET"/>
</dbReference>
<evidence type="ECO:0000313" key="4">
    <source>
        <dbReference type="Proteomes" id="UP001175000"/>
    </source>
</evidence>
<accession>A0AA39X545</accession>
<name>A0AA39X545_9PEZI</name>
<dbReference type="PANTHER" id="PTHR33112">
    <property type="entry name" value="DOMAIN PROTEIN, PUTATIVE-RELATED"/>
    <property type="match status" value="1"/>
</dbReference>
<keyword evidence="4" id="KW-1185">Reference proteome</keyword>
<organism evidence="3 4">
    <name type="scientific">Immersiella caudata</name>
    <dbReference type="NCBI Taxonomy" id="314043"/>
    <lineage>
        <taxon>Eukaryota</taxon>
        <taxon>Fungi</taxon>
        <taxon>Dikarya</taxon>
        <taxon>Ascomycota</taxon>
        <taxon>Pezizomycotina</taxon>
        <taxon>Sordariomycetes</taxon>
        <taxon>Sordariomycetidae</taxon>
        <taxon>Sordariales</taxon>
        <taxon>Lasiosphaeriaceae</taxon>
        <taxon>Immersiella</taxon>
    </lineage>
</organism>